<reference evidence="8" key="1">
    <citation type="submission" date="2023-07" db="EMBL/GenBank/DDBJ databases">
        <title>Novel Mycoplasma species identified in domestic and wild animals.</title>
        <authorList>
            <person name="Volokhov D.V."/>
            <person name="Furtak V.A."/>
            <person name="Zagorodnyaya T.A."/>
        </authorList>
    </citation>
    <scope>NUCLEOTIDE SEQUENCE [LARGE SCALE GENOMIC DNA]</scope>
    <source>
        <strain evidence="8">92-19</strain>
    </source>
</reference>
<dbReference type="InterPro" id="IPR052156">
    <property type="entry name" value="BCAA_Transport_ATP-bd_LivF"/>
</dbReference>
<feature type="domain" description="ABC transporter" evidence="6">
    <location>
        <begin position="4"/>
        <end position="254"/>
    </location>
</feature>
<protein>
    <submittedName>
        <fullName evidence="7">ABC transporter ATP-binding protein</fullName>
    </submittedName>
</protein>
<sequence>MNVLEIKDLVIDYGIVKAIKSVSMKVEKGSIVAILGANGAGKTTLIKSISGAVKAQSGEILYNGKNIANMDTYKIAKTGILQSPEGRMILRGLTVEENLLVGSYGLKSSSQTITENGVSKIVKVSKKQRVLQLLDMVYGYFPVLKERRKQQASTLSGGEQQMLAIGRALMGDPELLLLDEPLLGLAPLIVKAIFEIVERIKNEGKSILIVEQNAYQTLKIADYAYVLELGKVKMEGKASDLITNDELVNAYLGQKK</sequence>
<dbReference type="Proteomes" id="UP001209076">
    <property type="component" value="Unassembled WGS sequence"/>
</dbReference>
<evidence type="ECO:0000256" key="1">
    <source>
        <dbReference type="ARBA" id="ARBA00005417"/>
    </source>
</evidence>
<proteinExistence type="inferred from homology"/>
<dbReference type="InterPro" id="IPR017871">
    <property type="entry name" value="ABC_transporter-like_CS"/>
</dbReference>
<dbReference type="PANTHER" id="PTHR43820">
    <property type="entry name" value="HIGH-AFFINITY BRANCHED-CHAIN AMINO ACID TRANSPORT ATP-BINDING PROTEIN LIVF"/>
    <property type="match status" value="1"/>
</dbReference>
<evidence type="ECO:0000256" key="5">
    <source>
        <dbReference type="ARBA" id="ARBA00022970"/>
    </source>
</evidence>
<evidence type="ECO:0000256" key="3">
    <source>
        <dbReference type="ARBA" id="ARBA00022741"/>
    </source>
</evidence>
<dbReference type="PROSITE" id="PS00211">
    <property type="entry name" value="ABC_TRANSPORTER_1"/>
    <property type="match status" value="1"/>
</dbReference>
<keyword evidence="3" id="KW-0547">Nucleotide-binding</keyword>
<keyword evidence="2" id="KW-0813">Transport</keyword>
<gene>
    <name evidence="7" type="ORF">N7603_05320</name>
</gene>
<dbReference type="InterPro" id="IPR003439">
    <property type="entry name" value="ABC_transporter-like_ATP-bd"/>
</dbReference>
<comment type="caution">
    <text evidence="7">The sequence shown here is derived from an EMBL/GenBank/DDBJ whole genome shotgun (WGS) entry which is preliminary data.</text>
</comment>
<name>A0ABT2PVV6_9MOLU</name>
<dbReference type="CDD" id="cd03224">
    <property type="entry name" value="ABC_TM1139_LivF_branched"/>
    <property type="match status" value="1"/>
</dbReference>
<dbReference type="InterPro" id="IPR027417">
    <property type="entry name" value="P-loop_NTPase"/>
</dbReference>
<comment type="similarity">
    <text evidence="1">Belongs to the ABC transporter superfamily.</text>
</comment>
<dbReference type="PANTHER" id="PTHR43820:SF4">
    <property type="entry name" value="HIGH-AFFINITY BRANCHED-CHAIN AMINO ACID TRANSPORT ATP-BINDING PROTEIN LIVF"/>
    <property type="match status" value="1"/>
</dbReference>
<keyword evidence="5" id="KW-0029">Amino-acid transport</keyword>
<dbReference type="SUPFAM" id="SSF52540">
    <property type="entry name" value="P-loop containing nucleoside triphosphate hydrolases"/>
    <property type="match status" value="1"/>
</dbReference>
<keyword evidence="4 7" id="KW-0067">ATP-binding</keyword>
<dbReference type="RefSeq" id="WP_262096335.1">
    <property type="nucleotide sequence ID" value="NZ_JAOEGN010000008.1"/>
</dbReference>
<evidence type="ECO:0000256" key="2">
    <source>
        <dbReference type="ARBA" id="ARBA00022448"/>
    </source>
</evidence>
<accession>A0ABT2PVV6</accession>
<evidence type="ECO:0000256" key="4">
    <source>
        <dbReference type="ARBA" id="ARBA00022840"/>
    </source>
</evidence>
<organism evidence="7 8">
    <name type="scientific">Paracholeplasma vituli</name>
    <dbReference type="NCBI Taxonomy" id="69473"/>
    <lineage>
        <taxon>Bacteria</taxon>
        <taxon>Bacillati</taxon>
        <taxon>Mycoplasmatota</taxon>
        <taxon>Mollicutes</taxon>
        <taxon>Acholeplasmatales</taxon>
        <taxon>Acholeplasmataceae</taxon>
        <taxon>Paracholeplasma</taxon>
    </lineage>
</organism>
<evidence type="ECO:0000313" key="8">
    <source>
        <dbReference type="Proteomes" id="UP001209076"/>
    </source>
</evidence>
<dbReference type="Pfam" id="PF00005">
    <property type="entry name" value="ABC_tran"/>
    <property type="match status" value="1"/>
</dbReference>
<dbReference type="Gene3D" id="3.40.50.300">
    <property type="entry name" value="P-loop containing nucleotide triphosphate hydrolases"/>
    <property type="match status" value="1"/>
</dbReference>
<keyword evidence="8" id="KW-1185">Reference proteome</keyword>
<dbReference type="GO" id="GO:0005524">
    <property type="term" value="F:ATP binding"/>
    <property type="evidence" value="ECO:0007669"/>
    <property type="project" value="UniProtKB-KW"/>
</dbReference>
<dbReference type="EMBL" id="JAOEGN010000008">
    <property type="protein sequence ID" value="MCU0105072.1"/>
    <property type="molecule type" value="Genomic_DNA"/>
</dbReference>
<evidence type="ECO:0000313" key="7">
    <source>
        <dbReference type="EMBL" id="MCU0105072.1"/>
    </source>
</evidence>
<dbReference type="InterPro" id="IPR003593">
    <property type="entry name" value="AAA+_ATPase"/>
</dbReference>
<dbReference type="PROSITE" id="PS50893">
    <property type="entry name" value="ABC_TRANSPORTER_2"/>
    <property type="match status" value="1"/>
</dbReference>
<evidence type="ECO:0000259" key="6">
    <source>
        <dbReference type="PROSITE" id="PS50893"/>
    </source>
</evidence>
<dbReference type="SMART" id="SM00382">
    <property type="entry name" value="AAA"/>
    <property type="match status" value="1"/>
</dbReference>